<sequence>MKRLMILPLLTLMACQDETVTAETTDPVQPAPAEQSCALDLVSPLVGELQEALETVDIPDPVRVLLPGMMMTEDFRPDRTNIDIGEDGRIARVWCG</sequence>
<keyword evidence="2" id="KW-1185">Reference proteome</keyword>
<name>A0A1I3WV74_9RHOB</name>
<dbReference type="PROSITE" id="PS51257">
    <property type="entry name" value="PROKAR_LIPOPROTEIN"/>
    <property type="match status" value="1"/>
</dbReference>
<gene>
    <name evidence="1" type="ORF">SAMN04487991_3869</name>
</gene>
<protein>
    <submittedName>
        <fullName evidence="1">Peptidase inhibitor I78 family protein</fullName>
    </submittedName>
</protein>
<evidence type="ECO:0000313" key="1">
    <source>
        <dbReference type="EMBL" id="SFK11524.1"/>
    </source>
</evidence>
<reference evidence="2" key="1">
    <citation type="submission" date="2016-10" db="EMBL/GenBank/DDBJ databases">
        <authorList>
            <person name="Varghese N."/>
            <person name="Submissions S."/>
        </authorList>
    </citation>
    <scope>NUCLEOTIDE SEQUENCE [LARGE SCALE GENOMIC DNA]</scope>
    <source>
        <strain evidence="2">DSM 26471</strain>
    </source>
</reference>
<accession>A0A1I3WV74</accession>
<dbReference type="InterPro" id="IPR021719">
    <property type="entry name" value="Prot_inh_I78"/>
</dbReference>
<evidence type="ECO:0000313" key="2">
    <source>
        <dbReference type="Proteomes" id="UP000199630"/>
    </source>
</evidence>
<dbReference type="EMBL" id="FORH01000009">
    <property type="protein sequence ID" value="SFK11524.1"/>
    <property type="molecule type" value="Genomic_DNA"/>
</dbReference>
<dbReference type="Proteomes" id="UP000199630">
    <property type="component" value="Unassembled WGS sequence"/>
</dbReference>
<proteinExistence type="predicted"/>
<dbReference type="Pfam" id="PF11720">
    <property type="entry name" value="Inhibitor_I78"/>
    <property type="match status" value="1"/>
</dbReference>
<organism evidence="1 2">
    <name type="scientific">Celeribacter neptunius</name>
    <dbReference type="NCBI Taxonomy" id="588602"/>
    <lineage>
        <taxon>Bacteria</taxon>
        <taxon>Pseudomonadati</taxon>
        <taxon>Pseudomonadota</taxon>
        <taxon>Alphaproteobacteria</taxon>
        <taxon>Rhodobacterales</taxon>
        <taxon>Roseobacteraceae</taxon>
        <taxon>Celeribacter</taxon>
    </lineage>
</organism>
<dbReference type="Gene3D" id="3.30.10.10">
    <property type="entry name" value="Trypsin Inhibitor V, subunit A"/>
    <property type="match status" value="1"/>
</dbReference>
<dbReference type="STRING" id="588602.SAMN04487991_3869"/>
<dbReference type="AlphaFoldDB" id="A0A1I3WV74"/>
<dbReference type="RefSeq" id="WP_245781267.1">
    <property type="nucleotide sequence ID" value="NZ_FORH01000009.1"/>
</dbReference>